<name>A0ABT5KI62_9BURK</name>
<proteinExistence type="predicted"/>
<dbReference type="Pfam" id="PF09614">
    <property type="entry name" value="Cas_Csy2"/>
    <property type="match status" value="1"/>
</dbReference>
<protein>
    <submittedName>
        <fullName evidence="1">Type I-F CRISPR-associated protein Csy2</fullName>
    </submittedName>
</protein>
<dbReference type="CDD" id="cd09736">
    <property type="entry name" value="Csy2_I-F"/>
    <property type="match status" value="1"/>
</dbReference>
<reference evidence="1 2" key="1">
    <citation type="submission" date="2022-10" db="EMBL/GenBank/DDBJ databases">
        <title>Paucibacter sp. hw1 Genome sequencing.</title>
        <authorList>
            <person name="Park S."/>
        </authorList>
    </citation>
    <scope>NUCLEOTIDE SEQUENCE [LARGE SCALE GENOMIC DNA]</scope>
    <source>
        <strain evidence="2">hw1</strain>
    </source>
</reference>
<accession>A0ABT5KI62</accession>
<evidence type="ECO:0000313" key="1">
    <source>
        <dbReference type="EMBL" id="MDC8773556.1"/>
    </source>
</evidence>
<keyword evidence="2" id="KW-1185">Reference proteome</keyword>
<dbReference type="EMBL" id="JAQQXT010000012">
    <property type="protein sequence ID" value="MDC8773556.1"/>
    <property type="molecule type" value="Genomic_DNA"/>
</dbReference>
<dbReference type="InterPro" id="IPR013398">
    <property type="entry name" value="CRISPR-assoc_prot_Csy2"/>
</dbReference>
<evidence type="ECO:0000313" key="2">
    <source>
        <dbReference type="Proteomes" id="UP001221189"/>
    </source>
</evidence>
<comment type="caution">
    <text evidence="1">The sequence shown here is derived from an EMBL/GenBank/DDBJ whole genome shotgun (WGS) entry which is preliminary data.</text>
</comment>
<sequence length="349" mass="38121">MSAATSVEQVLPSVPALLMLPRIRVQNANAISSPLTWGFPAVSAFLGLMTALERRLGPGSGVVFRAVGVVCHGFEAQVTSQGYTRAFHLTRNPVLKDGSTAGIVEEGRVHLELSLVFDVLLAEGQISDTRRQALAEHISQVVAGMRLAGGSVMPLLPNATRRPARPTLDLVPNDADEQGQQFRRLARRCLPGFALVSRDDLLQTKLTQLQASDPAATALDAWLDLSRWNHRAKQTTDAQGEITATWETDPRAGWTVPIPVGYAGLSELHEPGTVAAARDMHTPFRFVESIWSMGQWVSPHRLKGLDDLLWYAQVEGEGKDKRIYRCRNDYAPPEPLTHGEADPAEMANA</sequence>
<dbReference type="RefSeq" id="WP_273601733.1">
    <property type="nucleotide sequence ID" value="NZ_JAQQXT010000012.1"/>
</dbReference>
<organism evidence="1 2">
    <name type="scientific">Roseateles albus</name>
    <dbReference type="NCBI Taxonomy" id="2987525"/>
    <lineage>
        <taxon>Bacteria</taxon>
        <taxon>Pseudomonadati</taxon>
        <taxon>Pseudomonadota</taxon>
        <taxon>Betaproteobacteria</taxon>
        <taxon>Burkholderiales</taxon>
        <taxon>Sphaerotilaceae</taxon>
        <taxon>Roseateles</taxon>
    </lineage>
</organism>
<dbReference type="Proteomes" id="UP001221189">
    <property type="component" value="Unassembled WGS sequence"/>
</dbReference>
<dbReference type="NCBIfam" id="TIGR02565">
    <property type="entry name" value="cas_Csy2"/>
    <property type="match status" value="1"/>
</dbReference>
<gene>
    <name evidence="1" type="primary">csy2</name>
    <name evidence="1" type="ORF">PRZ03_18420</name>
</gene>